<dbReference type="Pfam" id="PF14748">
    <property type="entry name" value="P5CR_dimer"/>
    <property type="match status" value="1"/>
</dbReference>
<comment type="pathway">
    <text evidence="4">Amino-acid biosynthesis; L-proline biosynthesis; L-proline from L-glutamate 5-semialdehyde: step 1/1.</text>
</comment>
<dbReference type="HAMAP" id="MF_01925">
    <property type="entry name" value="P5C_reductase"/>
    <property type="match status" value="1"/>
</dbReference>
<dbReference type="PANTHER" id="PTHR11645:SF0">
    <property type="entry name" value="PYRROLINE-5-CARBOXYLATE REDUCTASE 3"/>
    <property type="match status" value="1"/>
</dbReference>
<evidence type="ECO:0000256" key="3">
    <source>
        <dbReference type="ARBA" id="ARBA00023002"/>
    </source>
</evidence>
<dbReference type="PIRSF" id="PIRSF000193">
    <property type="entry name" value="Pyrrol-5-carb_rd"/>
    <property type="match status" value="1"/>
</dbReference>
<dbReference type="Gene3D" id="3.40.50.720">
    <property type="entry name" value="NAD(P)-binding Rossmann-like Domain"/>
    <property type="match status" value="1"/>
</dbReference>
<dbReference type="SUPFAM" id="SSF51735">
    <property type="entry name" value="NAD(P)-binding Rossmann-fold domains"/>
    <property type="match status" value="1"/>
</dbReference>
<name>A0ABQ5YPI1_9BURK</name>
<evidence type="ECO:0000256" key="4">
    <source>
        <dbReference type="HAMAP-Rule" id="MF_01925"/>
    </source>
</evidence>
<comment type="function">
    <text evidence="4">Catalyzes the reduction of 1-pyrroline-5-carboxylate (PCA) to L-proline.</text>
</comment>
<keyword evidence="2 4" id="KW-0521">NADP</keyword>
<dbReference type="Gene3D" id="1.10.3730.10">
    <property type="entry name" value="ProC C-terminal domain-like"/>
    <property type="match status" value="1"/>
</dbReference>
<reference evidence="9" key="1">
    <citation type="journal article" date="2019" name="Int. J. Syst. Evol. Microbiol.">
        <title>The Global Catalogue of Microorganisms (GCM) 10K type strain sequencing project: providing services to taxonomists for standard genome sequencing and annotation.</title>
        <authorList>
            <consortium name="The Broad Institute Genomics Platform"/>
            <consortium name="The Broad Institute Genome Sequencing Center for Infectious Disease"/>
            <person name="Wu L."/>
            <person name="Ma J."/>
        </authorList>
    </citation>
    <scope>NUCLEOTIDE SEQUENCE [LARGE SCALE GENOMIC DNA]</scope>
    <source>
        <strain evidence="9">NBRC 105857</strain>
    </source>
</reference>
<feature type="domain" description="Pyrroline-5-carboxylate reductase catalytic N-terminal" evidence="6">
    <location>
        <begin position="6"/>
        <end position="94"/>
    </location>
</feature>
<accession>A0ABQ5YPI1</accession>
<protein>
    <recommendedName>
        <fullName evidence="4 5">Pyrroline-5-carboxylate reductase</fullName>
        <shortName evidence="4">P5C reductase</shortName>
        <shortName evidence="4">P5CR</shortName>
        <ecNumber evidence="4 5">1.5.1.2</ecNumber>
    </recommendedName>
    <alternativeName>
        <fullName evidence="4">PCA reductase</fullName>
    </alternativeName>
</protein>
<dbReference type="NCBIfam" id="TIGR00112">
    <property type="entry name" value="proC"/>
    <property type="match status" value="1"/>
</dbReference>
<comment type="catalytic activity">
    <reaction evidence="4">
        <text>L-proline + NAD(+) = (S)-1-pyrroline-5-carboxylate + NADH + 2 H(+)</text>
        <dbReference type="Rhea" id="RHEA:14105"/>
        <dbReference type="ChEBI" id="CHEBI:15378"/>
        <dbReference type="ChEBI" id="CHEBI:17388"/>
        <dbReference type="ChEBI" id="CHEBI:57540"/>
        <dbReference type="ChEBI" id="CHEBI:57945"/>
        <dbReference type="ChEBI" id="CHEBI:60039"/>
        <dbReference type="EC" id="1.5.1.2"/>
    </reaction>
</comment>
<evidence type="ECO:0000313" key="8">
    <source>
        <dbReference type="EMBL" id="GLR26009.1"/>
    </source>
</evidence>
<sequence length="268" mass="28229">MRNTLFIGGGNMAYAIISGLLNKGATGVSLRVVDPSEDAKTRLTGLGVPCSATWPAEFECAQVVLAVKPQAMPDVLKQYEAHLAGKLLISIAAGVSVSQLRQWSGQANAAVARTMPNTPALVGKGITGVYCTDNCTDADHREVESLFRSCGEVVNLTSEDDINAITAISGSGPGYVFYWMEALAKAAQELGFNESQARLLVNHTFLGSASLAVQSDESLSTLRERVTSKGGTTFAGLETLRKHQVADGIVEGAKAAYARAIELQGPKP</sequence>
<feature type="domain" description="Pyrroline-5-carboxylate reductase dimerisation" evidence="7">
    <location>
        <begin position="159"/>
        <end position="263"/>
    </location>
</feature>
<evidence type="ECO:0000256" key="1">
    <source>
        <dbReference type="ARBA" id="ARBA00005525"/>
    </source>
</evidence>
<gene>
    <name evidence="4 8" type="primary">proC</name>
    <name evidence="8" type="ORF">GCM10007875_10970</name>
</gene>
<comment type="caution">
    <text evidence="8">The sequence shown here is derived from an EMBL/GenBank/DDBJ whole genome shotgun (WGS) entry which is preliminary data.</text>
</comment>
<keyword evidence="4" id="KW-0028">Amino-acid biosynthesis</keyword>
<dbReference type="EC" id="1.5.1.2" evidence="4 5"/>
<dbReference type="EMBL" id="BSOJ01000010">
    <property type="protein sequence ID" value="GLR26009.1"/>
    <property type="molecule type" value="Genomic_DNA"/>
</dbReference>
<dbReference type="Proteomes" id="UP001156664">
    <property type="component" value="Unassembled WGS sequence"/>
</dbReference>
<evidence type="ECO:0000313" key="9">
    <source>
        <dbReference type="Proteomes" id="UP001156664"/>
    </source>
</evidence>
<keyword evidence="3 4" id="KW-0560">Oxidoreductase</keyword>
<evidence type="ECO:0000256" key="5">
    <source>
        <dbReference type="NCBIfam" id="TIGR00112"/>
    </source>
</evidence>
<keyword evidence="4" id="KW-0641">Proline biosynthesis</keyword>
<dbReference type="RefSeq" id="WP_284280472.1">
    <property type="nucleotide sequence ID" value="NZ_BSOJ01000010.1"/>
</dbReference>
<dbReference type="InterPro" id="IPR000304">
    <property type="entry name" value="Pyrroline-COOH_reductase"/>
</dbReference>
<keyword evidence="9" id="KW-1185">Reference proteome</keyword>
<evidence type="ECO:0000256" key="2">
    <source>
        <dbReference type="ARBA" id="ARBA00022857"/>
    </source>
</evidence>
<dbReference type="InterPro" id="IPR029036">
    <property type="entry name" value="P5CR_dimer"/>
</dbReference>
<evidence type="ECO:0000259" key="6">
    <source>
        <dbReference type="Pfam" id="PF03807"/>
    </source>
</evidence>
<organism evidence="8 9">
    <name type="scientific">Limnobacter litoralis</name>
    <dbReference type="NCBI Taxonomy" id="481366"/>
    <lineage>
        <taxon>Bacteria</taxon>
        <taxon>Pseudomonadati</taxon>
        <taxon>Pseudomonadota</taxon>
        <taxon>Betaproteobacteria</taxon>
        <taxon>Burkholderiales</taxon>
        <taxon>Burkholderiaceae</taxon>
        <taxon>Limnobacter</taxon>
    </lineage>
</organism>
<dbReference type="InterPro" id="IPR036291">
    <property type="entry name" value="NAD(P)-bd_dom_sf"/>
</dbReference>
<dbReference type="InterPro" id="IPR028939">
    <property type="entry name" value="P5C_Rdtase_cat_N"/>
</dbReference>
<evidence type="ECO:0000259" key="7">
    <source>
        <dbReference type="Pfam" id="PF14748"/>
    </source>
</evidence>
<keyword evidence="4" id="KW-0963">Cytoplasm</keyword>
<dbReference type="PANTHER" id="PTHR11645">
    <property type="entry name" value="PYRROLINE-5-CARBOXYLATE REDUCTASE"/>
    <property type="match status" value="1"/>
</dbReference>
<comment type="similarity">
    <text evidence="1 4">Belongs to the pyrroline-5-carboxylate reductase family.</text>
</comment>
<proteinExistence type="inferred from homology"/>
<comment type="catalytic activity">
    <reaction evidence="4">
        <text>L-proline + NADP(+) = (S)-1-pyrroline-5-carboxylate + NADPH + 2 H(+)</text>
        <dbReference type="Rhea" id="RHEA:14109"/>
        <dbReference type="ChEBI" id="CHEBI:15378"/>
        <dbReference type="ChEBI" id="CHEBI:17388"/>
        <dbReference type="ChEBI" id="CHEBI:57783"/>
        <dbReference type="ChEBI" id="CHEBI:58349"/>
        <dbReference type="ChEBI" id="CHEBI:60039"/>
        <dbReference type="EC" id="1.5.1.2"/>
    </reaction>
</comment>
<dbReference type="SUPFAM" id="SSF48179">
    <property type="entry name" value="6-phosphogluconate dehydrogenase C-terminal domain-like"/>
    <property type="match status" value="1"/>
</dbReference>
<dbReference type="InterPro" id="IPR008927">
    <property type="entry name" value="6-PGluconate_DH-like_C_sf"/>
</dbReference>
<comment type="subcellular location">
    <subcellularLocation>
        <location evidence="4">Cytoplasm</location>
    </subcellularLocation>
</comment>
<dbReference type="Pfam" id="PF03807">
    <property type="entry name" value="F420_oxidored"/>
    <property type="match status" value="1"/>
</dbReference>